<evidence type="ECO:0000313" key="1">
    <source>
        <dbReference type="EMBL" id="POS70817.1"/>
    </source>
</evidence>
<dbReference type="AlphaFoldDB" id="A0A2P5HKQ4"/>
<reference evidence="1" key="1">
    <citation type="submission" date="2017-09" db="EMBL/GenBank/DDBJ databases">
        <title>Polyketide synthases of a Diaporthe helianthi virulent isolate.</title>
        <authorList>
            <person name="Baroncelli R."/>
        </authorList>
    </citation>
    <scope>NUCLEOTIDE SEQUENCE [LARGE SCALE GENOMIC DNA]</scope>
    <source>
        <strain evidence="1">7/96</strain>
    </source>
</reference>
<comment type="caution">
    <text evidence="1">The sequence shown here is derived from an EMBL/GenBank/DDBJ whole genome shotgun (WGS) entry which is preliminary data.</text>
</comment>
<accession>A0A2P5HKQ4</accession>
<dbReference type="InParanoid" id="A0A2P5HKQ4"/>
<dbReference type="Proteomes" id="UP000094444">
    <property type="component" value="Unassembled WGS sequence"/>
</dbReference>
<keyword evidence="2" id="KW-1185">Reference proteome</keyword>
<proteinExistence type="predicted"/>
<gene>
    <name evidence="1" type="ORF">DHEL01_v210791</name>
</gene>
<name>A0A2P5HKQ4_DIAHE</name>
<organism evidence="1 2">
    <name type="scientific">Diaporthe helianthi</name>
    <dbReference type="NCBI Taxonomy" id="158607"/>
    <lineage>
        <taxon>Eukaryota</taxon>
        <taxon>Fungi</taxon>
        <taxon>Dikarya</taxon>
        <taxon>Ascomycota</taxon>
        <taxon>Pezizomycotina</taxon>
        <taxon>Sordariomycetes</taxon>
        <taxon>Sordariomycetidae</taxon>
        <taxon>Diaporthales</taxon>
        <taxon>Diaporthaceae</taxon>
        <taxon>Diaporthe</taxon>
    </lineage>
</organism>
<sequence>MTRRRYLLVASKRPWGSKDKMLQCLVMMHHSSRRMRALEELQEAQAVGRVILSLMSNCSKVQSRSEAHLPSCAQKQPFSTKTIRLLVHPIRAKQNWEGGCERGDHFFNKAGGHRHET</sequence>
<protein>
    <submittedName>
        <fullName evidence="1">Uncharacterized protein</fullName>
    </submittedName>
</protein>
<dbReference type="EMBL" id="MAVT02001475">
    <property type="protein sequence ID" value="POS70817.1"/>
    <property type="molecule type" value="Genomic_DNA"/>
</dbReference>
<evidence type="ECO:0000313" key="2">
    <source>
        <dbReference type="Proteomes" id="UP000094444"/>
    </source>
</evidence>